<dbReference type="GO" id="GO:0005634">
    <property type="term" value="C:nucleus"/>
    <property type="evidence" value="ECO:0007669"/>
    <property type="project" value="UniProtKB-SubCell"/>
</dbReference>
<feature type="compositionally biased region" description="Acidic residues" evidence="3">
    <location>
        <begin position="57"/>
        <end position="79"/>
    </location>
</feature>
<accession>A0ABC8TA85</accession>
<evidence type="ECO:0000256" key="1">
    <source>
        <dbReference type="ARBA" id="ARBA00004123"/>
    </source>
</evidence>
<keyword evidence="2" id="KW-0539">Nucleus</keyword>
<evidence type="ECO:0000256" key="3">
    <source>
        <dbReference type="SAM" id="MobiDB-lite"/>
    </source>
</evidence>
<dbReference type="InterPro" id="IPR003958">
    <property type="entry name" value="CBFA_NFYB_domain"/>
</dbReference>
<dbReference type="EMBL" id="CAUOFW020006358">
    <property type="protein sequence ID" value="CAK9174395.1"/>
    <property type="molecule type" value="Genomic_DNA"/>
</dbReference>
<organism evidence="5 7">
    <name type="scientific">Ilex paraguariensis</name>
    <name type="common">yerba mate</name>
    <dbReference type="NCBI Taxonomy" id="185542"/>
    <lineage>
        <taxon>Eukaryota</taxon>
        <taxon>Viridiplantae</taxon>
        <taxon>Streptophyta</taxon>
        <taxon>Embryophyta</taxon>
        <taxon>Tracheophyta</taxon>
        <taxon>Spermatophyta</taxon>
        <taxon>Magnoliopsida</taxon>
        <taxon>eudicotyledons</taxon>
        <taxon>Gunneridae</taxon>
        <taxon>Pentapetalae</taxon>
        <taxon>asterids</taxon>
        <taxon>campanulids</taxon>
        <taxon>Aquifoliales</taxon>
        <taxon>Aquifoliaceae</taxon>
        <taxon>Ilex</taxon>
    </lineage>
</organism>
<feature type="domain" description="Transcription factor CBF/NF-Y/archaeal histone" evidence="4">
    <location>
        <begin position="119"/>
        <end position="181"/>
    </location>
</feature>
<comment type="caution">
    <text evidence="5">The sequence shown here is derived from an EMBL/GenBank/DDBJ whole genome shotgun (WGS) entry which is preliminary data.</text>
</comment>
<proteinExistence type="predicted"/>
<comment type="subcellular location">
    <subcellularLocation>
        <location evidence="1">Nucleus</location>
    </subcellularLocation>
</comment>
<evidence type="ECO:0000259" key="4">
    <source>
        <dbReference type="Pfam" id="PF00808"/>
    </source>
</evidence>
<gene>
    <name evidence="5" type="ORF">ILEXP_LOCUS35538</name>
    <name evidence="6" type="ORF">ILEXP_LOCUS44138</name>
</gene>
<dbReference type="EMBL" id="CAUOFW020004586">
    <property type="protein sequence ID" value="CAK9166327.1"/>
    <property type="molecule type" value="Genomic_DNA"/>
</dbReference>
<dbReference type="PANTHER" id="PTHR10252:SF93">
    <property type="entry name" value="DNA POLYMERASE II SUBUNIT B3-1"/>
    <property type="match status" value="1"/>
</dbReference>
<evidence type="ECO:0000313" key="7">
    <source>
        <dbReference type="Proteomes" id="UP001642360"/>
    </source>
</evidence>
<dbReference type="Pfam" id="PF00808">
    <property type="entry name" value="CBFD_NFYB_HMF"/>
    <property type="match status" value="1"/>
</dbReference>
<sequence>MAKNQAADRKRSKGRSKLGDNKKSIKTKSKFNGSNGSGNSKDEDDPEVLVVPSSSADSEDNENETEVEEEIVEEDEEEAEAKSSNVTNERSINKKEGTKKKEKNSKKEEENSSSSLYNIPMNRVSRIIKSEYSNIRITHEAVFLINKASEKFLELFCKEGYACSFLDHKRHVSYKHLSSVVSKRRRFDFLSDFVPEKVKAEDALAEISSQHNQAET</sequence>
<feature type="compositionally biased region" description="Low complexity" evidence="3">
    <location>
        <begin position="30"/>
        <end position="39"/>
    </location>
</feature>
<dbReference type="PANTHER" id="PTHR10252">
    <property type="entry name" value="HISTONE-LIKE TRANSCRIPTION FACTOR CCAAT-RELATED"/>
    <property type="match status" value="1"/>
</dbReference>
<evidence type="ECO:0000313" key="6">
    <source>
        <dbReference type="EMBL" id="CAK9174395.1"/>
    </source>
</evidence>
<name>A0ABC8TA85_9AQUA</name>
<dbReference type="SUPFAM" id="SSF47113">
    <property type="entry name" value="Histone-fold"/>
    <property type="match status" value="1"/>
</dbReference>
<evidence type="ECO:0000313" key="5">
    <source>
        <dbReference type="EMBL" id="CAK9166327.1"/>
    </source>
</evidence>
<evidence type="ECO:0000256" key="2">
    <source>
        <dbReference type="ARBA" id="ARBA00023242"/>
    </source>
</evidence>
<feature type="region of interest" description="Disordered" evidence="3">
    <location>
        <begin position="1"/>
        <end position="114"/>
    </location>
</feature>
<dbReference type="Proteomes" id="UP001642360">
    <property type="component" value="Unassembled WGS sequence"/>
</dbReference>
<reference evidence="5 7" key="1">
    <citation type="submission" date="2024-02" db="EMBL/GenBank/DDBJ databases">
        <authorList>
            <person name="Vignale AGUSTIN F."/>
            <person name="Sosa J E."/>
            <person name="Modenutti C."/>
        </authorList>
    </citation>
    <scope>NUCLEOTIDE SEQUENCE [LARGE SCALE GENOMIC DNA]</scope>
</reference>
<protein>
    <recommendedName>
        <fullName evidence="4">Transcription factor CBF/NF-Y/archaeal histone domain-containing protein</fullName>
    </recommendedName>
</protein>
<keyword evidence="7" id="KW-1185">Reference proteome</keyword>
<dbReference type="Gene3D" id="1.10.20.10">
    <property type="entry name" value="Histone, subunit A"/>
    <property type="match status" value="1"/>
</dbReference>
<dbReference type="InterPro" id="IPR050568">
    <property type="entry name" value="Transcr_DNA_Rep_Reg"/>
</dbReference>
<dbReference type="AlphaFoldDB" id="A0ABC8TA85"/>
<dbReference type="InterPro" id="IPR009072">
    <property type="entry name" value="Histone-fold"/>
</dbReference>